<comment type="caution">
    <text evidence="1">The sequence shown here is derived from an EMBL/GenBank/DDBJ whole genome shotgun (WGS) entry which is preliminary data.</text>
</comment>
<dbReference type="SUPFAM" id="SSF56507">
    <property type="entry name" value="Methionine synthase activation domain-like"/>
    <property type="match status" value="1"/>
</dbReference>
<dbReference type="InterPro" id="IPR017342">
    <property type="entry name" value="S-AdoMet-dep_Met_synth_prd"/>
</dbReference>
<gene>
    <name evidence="1" type="ORF">H8S00_05895</name>
</gene>
<proteinExistence type="predicted"/>
<dbReference type="EMBL" id="JACOOZ010000003">
    <property type="protein sequence ID" value="MBC5667513.1"/>
    <property type="molecule type" value="Genomic_DNA"/>
</dbReference>
<protein>
    <submittedName>
        <fullName evidence="1">Methionine synthase</fullName>
    </submittedName>
</protein>
<dbReference type="RefSeq" id="WP_021952846.1">
    <property type="nucleotide sequence ID" value="NZ_JACOOZ010000003.1"/>
</dbReference>
<sequence>MVNNNRNVIIEDINFDEALRYMGYGNQIPDDTTKELLLLCAKQLKEAMEPKFTYKVFDLVDGQIPNSEFKLEGKAIANHLENCEKVVFMCATLSGNVDLLIRKKQITGMTEAIITDSLASAVIEQVCDKAEEVILKDFKDYEHTWRFGLGYDDFPLEGQKKFLEILDASKRVGVCVNSSMMLTPTKSVTCVIGLGHNLKVSSQKSCDTCNFREKCQFRKEGKSCGR</sequence>
<keyword evidence="2" id="KW-1185">Reference proteome</keyword>
<name>A0ABR7F1L8_9FIRM</name>
<dbReference type="InterPro" id="IPR037010">
    <property type="entry name" value="VitB12-dep_Met_synth_activ_sf"/>
</dbReference>
<dbReference type="PIRSF" id="PIRSF037984">
    <property type="entry name" value="Met_synth_TM0269_prd"/>
    <property type="match status" value="1"/>
</dbReference>
<reference evidence="1 2" key="1">
    <citation type="submission" date="2020-08" db="EMBL/GenBank/DDBJ databases">
        <title>Genome public.</title>
        <authorList>
            <person name="Liu C."/>
            <person name="Sun Q."/>
        </authorList>
    </citation>
    <scope>NUCLEOTIDE SEQUENCE [LARGE SCALE GENOMIC DNA]</scope>
    <source>
        <strain evidence="1 2">BX4</strain>
    </source>
</reference>
<dbReference type="Proteomes" id="UP000597877">
    <property type="component" value="Unassembled WGS sequence"/>
</dbReference>
<accession>A0ABR7F1L8</accession>
<organism evidence="1 2">
    <name type="scientific">Eubacterium segne</name>
    <dbReference type="NCBI Taxonomy" id="2763045"/>
    <lineage>
        <taxon>Bacteria</taxon>
        <taxon>Bacillati</taxon>
        <taxon>Bacillota</taxon>
        <taxon>Clostridia</taxon>
        <taxon>Eubacteriales</taxon>
        <taxon>Eubacteriaceae</taxon>
        <taxon>Eubacterium</taxon>
    </lineage>
</organism>
<evidence type="ECO:0000313" key="2">
    <source>
        <dbReference type="Proteomes" id="UP000597877"/>
    </source>
</evidence>
<evidence type="ECO:0000313" key="1">
    <source>
        <dbReference type="EMBL" id="MBC5667513.1"/>
    </source>
</evidence>
<dbReference type="Gene3D" id="3.40.109.40">
    <property type="match status" value="1"/>
</dbReference>